<dbReference type="EMBL" id="JH159152">
    <property type="protein sequence ID" value="EGZ24585.1"/>
    <property type="molecule type" value="Genomic_DNA"/>
</dbReference>
<organism evidence="1 2">
    <name type="scientific">Phytophthora sojae (strain P6497)</name>
    <name type="common">Soybean stem and root rot agent</name>
    <name type="synonym">Phytophthora megasperma f. sp. glycines</name>
    <dbReference type="NCBI Taxonomy" id="1094619"/>
    <lineage>
        <taxon>Eukaryota</taxon>
        <taxon>Sar</taxon>
        <taxon>Stramenopiles</taxon>
        <taxon>Oomycota</taxon>
        <taxon>Peronosporomycetes</taxon>
        <taxon>Peronosporales</taxon>
        <taxon>Peronosporaceae</taxon>
        <taxon>Phytophthora</taxon>
    </lineage>
</organism>
<dbReference type="RefSeq" id="XP_009519873.1">
    <property type="nucleotide sequence ID" value="XM_009521578.1"/>
</dbReference>
<accession>G4YZB0</accession>
<dbReference type="Proteomes" id="UP000002640">
    <property type="component" value="Unassembled WGS sequence"/>
</dbReference>
<keyword evidence="2" id="KW-1185">Reference proteome</keyword>
<evidence type="ECO:0000313" key="2">
    <source>
        <dbReference type="Proteomes" id="UP000002640"/>
    </source>
</evidence>
<evidence type="ECO:0000313" key="1">
    <source>
        <dbReference type="EMBL" id="EGZ24585.1"/>
    </source>
</evidence>
<name>G4YZB0_PHYSP</name>
<sequence length="281" mass="31446">MYSARLGLPLVVSSTNGTARSLLEEGTLWSLDVSAMRLGIAQTRACTLIPTLPSIAFDDEAIKQARVPGEIKNILQHSRPLFEELALEYMGRKHYLGTNRVALLEYLSVMVGELVKDFQRMKKFARPKEFELGQIGLLLNASYPTNEGSNMIDGHYAQLLEKDSFELLPFGVYLLRNEVKRKPRCAFPPTQSDMLLHLTLVGGRDFAPLELPLRKREMESPYDQVSIDVTDYHPLYRHGELDTEALVTAAVVLASHRGGFGGVTFPALLYEMELSMHVAPP</sequence>
<reference evidence="1 2" key="1">
    <citation type="journal article" date="2006" name="Science">
        <title>Phytophthora genome sequences uncover evolutionary origins and mechanisms of pathogenesis.</title>
        <authorList>
            <person name="Tyler B.M."/>
            <person name="Tripathy S."/>
            <person name="Zhang X."/>
            <person name="Dehal P."/>
            <person name="Jiang R.H."/>
            <person name="Aerts A."/>
            <person name="Arredondo F.D."/>
            <person name="Baxter L."/>
            <person name="Bensasson D."/>
            <person name="Beynon J.L."/>
            <person name="Chapman J."/>
            <person name="Damasceno C.M."/>
            <person name="Dorrance A.E."/>
            <person name="Dou D."/>
            <person name="Dickerman A.W."/>
            <person name="Dubchak I.L."/>
            <person name="Garbelotto M."/>
            <person name="Gijzen M."/>
            <person name="Gordon S.G."/>
            <person name="Govers F."/>
            <person name="Grunwald N.J."/>
            <person name="Huang W."/>
            <person name="Ivors K.L."/>
            <person name="Jones R.W."/>
            <person name="Kamoun S."/>
            <person name="Krampis K."/>
            <person name="Lamour K.H."/>
            <person name="Lee M.K."/>
            <person name="McDonald W.H."/>
            <person name="Medina M."/>
            <person name="Meijer H.J."/>
            <person name="Nordberg E.K."/>
            <person name="Maclean D.J."/>
            <person name="Ospina-Giraldo M.D."/>
            <person name="Morris P.F."/>
            <person name="Phuntumart V."/>
            <person name="Putnam N.H."/>
            <person name="Rash S."/>
            <person name="Rose J.K."/>
            <person name="Sakihama Y."/>
            <person name="Salamov A.A."/>
            <person name="Savidor A."/>
            <person name="Scheuring C.F."/>
            <person name="Smith B.M."/>
            <person name="Sobral B.W."/>
            <person name="Terry A."/>
            <person name="Torto-Alalibo T.A."/>
            <person name="Win J."/>
            <person name="Xu Z."/>
            <person name="Zhang H."/>
            <person name="Grigoriev I.V."/>
            <person name="Rokhsar D.S."/>
            <person name="Boore J.L."/>
        </authorList>
    </citation>
    <scope>NUCLEOTIDE SEQUENCE [LARGE SCALE GENOMIC DNA]</scope>
    <source>
        <strain evidence="1 2">P6497</strain>
    </source>
</reference>
<gene>
    <name evidence="1" type="ORF">PHYSODRAFT_296618</name>
</gene>
<proteinExistence type="predicted"/>
<protein>
    <submittedName>
        <fullName evidence="1">Uncharacterized protein</fullName>
    </submittedName>
</protein>
<dbReference type="KEGG" id="psoj:PHYSODRAFT_296618"/>
<dbReference type="GeneID" id="20641397"/>
<dbReference type="AlphaFoldDB" id="G4YZB0"/>
<dbReference type="InParanoid" id="G4YZB0"/>